<dbReference type="RefSeq" id="WP_203834749.1">
    <property type="nucleotide sequence ID" value="NZ_BAAATV010000001.1"/>
</dbReference>
<proteinExistence type="predicted"/>
<organism evidence="1 2">
    <name type="scientific">Winogradskya humida</name>
    <dbReference type="NCBI Taxonomy" id="113566"/>
    <lineage>
        <taxon>Bacteria</taxon>
        <taxon>Bacillati</taxon>
        <taxon>Actinomycetota</taxon>
        <taxon>Actinomycetes</taxon>
        <taxon>Micromonosporales</taxon>
        <taxon>Micromonosporaceae</taxon>
        <taxon>Winogradskya</taxon>
    </lineage>
</organism>
<evidence type="ECO:0000313" key="2">
    <source>
        <dbReference type="Proteomes" id="UP000603200"/>
    </source>
</evidence>
<accession>A0ABQ3ZG00</accession>
<dbReference type="Proteomes" id="UP000603200">
    <property type="component" value="Unassembled WGS sequence"/>
</dbReference>
<name>A0ABQ3ZG00_9ACTN</name>
<dbReference type="EMBL" id="BOMN01000010">
    <property type="protein sequence ID" value="GIE17459.1"/>
    <property type="molecule type" value="Genomic_DNA"/>
</dbReference>
<comment type="caution">
    <text evidence="1">The sequence shown here is derived from an EMBL/GenBank/DDBJ whole genome shotgun (WGS) entry which is preliminary data.</text>
</comment>
<keyword evidence="2" id="KW-1185">Reference proteome</keyword>
<evidence type="ECO:0000313" key="1">
    <source>
        <dbReference type="EMBL" id="GIE17459.1"/>
    </source>
</evidence>
<gene>
    <name evidence="1" type="ORF">Ahu01nite_005610</name>
</gene>
<dbReference type="Pfam" id="PF19463">
    <property type="entry name" value="DUF6000"/>
    <property type="match status" value="1"/>
</dbReference>
<reference evidence="1 2" key="1">
    <citation type="submission" date="2021-01" db="EMBL/GenBank/DDBJ databases">
        <title>Whole genome shotgun sequence of Actinoplanes humidus NBRC 14915.</title>
        <authorList>
            <person name="Komaki H."/>
            <person name="Tamura T."/>
        </authorList>
    </citation>
    <scope>NUCLEOTIDE SEQUENCE [LARGE SCALE GENOMIC DNA]</scope>
    <source>
        <strain evidence="1 2">NBRC 14915</strain>
    </source>
</reference>
<sequence length="201" mass="22424">MTSTAARYISVGEDGPDGPRYMNLPNGITMPTRIQKENFARDLGRDARQITDAELRTLLEPDRVMANWRTRLVSAYLIAVDRRTQFRDAIGRLLLQGRTVSAGSGYSFALAAFGTDQDAETLGAYLDKHLPLVEERDAQPWALGALIYLDHRLGTDRAEHFLADGIWERWAQAAPNQGDITSYSESIEELCGLSQEPARLI</sequence>
<protein>
    <submittedName>
        <fullName evidence="1">Uncharacterized protein</fullName>
    </submittedName>
</protein>
<dbReference type="InterPro" id="IPR046042">
    <property type="entry name" value="DUF6000"/>
</dbReference>